<evidence type="ECO:0008006" key="3">
    <source>
        <dbReference type="Google" id="ProtNLM"/>
    </source>
</evidence>
<sequence length="207" mass="24005">MSKRIPLEVIRKVQSLREKGWSFNEIKKETRLCSGSVYRYASQTEILQEYQQIWKSKQSGSILRKRKAEEDANNKASVAINTLSDKERLIFLSALYWGEGGKGDFNLTNTDSELMKVFVKGLKEIFGLKTDDFRVSIRTYEDLDKDKCLIFWSKITGVPKEKFVNVDVLKGKKEGKLPYGMCRLRIRRGGNMLKYLTALRKQVTKLF</sequence>
<comment type="caution">
    <text evidence="1">The sequence shown here is derived from an EMBL/GenBank/DDBJ whole genome shotgun (WGS) entry which is preliminary data.</text>
</comment>
<gene>
    <name evidence="1" type="ORF">COS54_03210</name>
</gene>
<evidence type="ECO:0000313" key="1">
    <source>
        <dbReference type="EMBL" id="PIV00335.1"/>
    </source>
</evidence>
<dbReference type="AlphaFoldDB" id="A0A2M7BB60"/>
<dbReference type="EMBL" id="PEVC01000056">
    <property type="protein sequence ID" value="PIV00335.1"/>
    <property type="molecule type" value="Genomic_DNA"/>
</dbReference>
<organism evidence="1 2">
    <name type="scientific">Candidatus Shapirobacteria bacterium CG03_land_8_20_14_0_80_39_12</name>
    <dbReference type="NCBI Taxonomy" id="1974879"/>
    <lineage>
        <taxon>Bacteria</taxon>
        <taxon>Candidatus Shapironibacteriota</taxon>
    </lineage>
</organism>
<accession>A0A2M7BB60</accession>
<dbReference type="Proteomes" id="UP000229631">
    <property type="component" value="Unassembled WGS sequence"/>
</dbReference>
<proteinExistence type="predicted"/>
<reference evidence="2" key="1">
    <citation type="submission" date="2017-09" db="EMBL/GenBank/DDBJ databases">
        <title>Depth-based differentiation of microbial function through sediment-hosted aquifers and enrichment of novel symbionts in the deep terrestrial subsurface.</title>
        <authorList>
            <person name="Probst A.J."/>
            <person name="Ladd B."/>
            <person name="Jarett J.K."/>
            <person name="Geller-Mcgrath D.E."/>
            <person name="Sieber C.M.K."/>
            <person name="Emerson J.B."/>
            <person name="Anantharaman K."/>
            <person name="Thomas B.C."/>
            <person name="Malmstrom R."/>
            <person name="Stieglmeier M."/>
            <person name="Klingl A."/>
            <person name="Woyke T."/>
            <person name="Ryan C.M."/>
            <person name="Banfield J.F."/>
        </authorList>
    </citation>
    <scope>NUCLEOTIDE SEQUENCE [LARGE SCALE GENOMIC DNA]</scope>
</reference>
<evidence type="ECO:0000313" key="2">
    <source>
        <dbReference type="Proteomes" id="UP000229631"/>
    </source>
</evidence>
<protein>
    <recommendedName>
        <fullName evidence="3">Resolvase HTH domain-containing protein</fullName>
    </recommendedName>
</protein>
<name>A0A2M7BB60_9BACT</name>